<dbReference type="AlphaFoldDB" id="A0A1I3DFY2"/>
<protein>
    <submittedName>
        <fullName evidence="2">Helix-turn-helix</fullName>
    </submittedName>
</protein>
<dbReference type="GO" id="GO:0003677">
    <property type="term" value="F:DNA binding"/>
    <property type="evidence" value="ECO:0007669"/>
    <property type="project" value="InterPro"/>
</dbReference>
<dbReference type="SUPFAM" id="SSF47413">
    <property type="entry name" value="lambda repressor-like DNA-binding domains"/>
    <property type="match status" value="1"/>
</dbReference>
<dbReference type="InterPro" id="IPR010982">
    <property type="entry name" value="Lambda_DNA-bd_dom_sf"/>
</dbReference>
<keyword evidence="3" id="KW-1185">Reference proteome</keyword>
<dbReference type="PROSITE" id="PS50943">
    <property type="entry name" value="HTH_CROC1"/>
    <property type="match status" value="1"/>
</dbReference>
<dbReference type="SMART" id="SM00530">
    <property type="entry name" value="HTH_XRE"/>
    <property type="match status" value="1"/>
</dbReference>
<name>A0A1I3DFY2_9PLAN</name>
<dbReference type="Proteomes" id="UP000199518">
    <property type="component" value="Unassembled WGS sequence"/>
</dbReference>
<dbReference type="STRING" id="1576369.SAMN05421753_103223"/>
<dbReference type="Gene3D" id="1.10.260.40">
    <property type="entry name" value="lambda repressor-like DNA-binding domains"/>
    <property type="match status" value="1"/>
</dbReference>
<evidence type="ECO:0000259" key="1">
    <source>
        <dbReference type="PROSITE" id="PS50943"/>
    </source>
</evidence>
<evidence type="ECO:0000313" key="3">
    <source>
        <dbReference type="Proteomes" id="UP000199518"/>
    </source>
</evidence>
<accession>A0A1I3DFY2</accession>
<proteinExistence type="predicted"/>
<dbReference type="Pfam" id="PF01381">
    <property type="entry name" value="HTH_3"/>
    <property type="match status" value="1"/>
</dbReference>
<dbReference type="EMBL" id="FOQD01000003">
    <property type="protein sequence ID" value="SFH85617.1"/>
    <property type="molecule type" value="Genomic_DNA"/>
</dbReference>
<evidence type="ECO:0000313" key="2">
    <source>
        <dbReference type="EMBL" id="SFH85617.1"/>
    </source>
</evidence>
<organism evidence="2 3">
    <name type="scientific">Planctomicrobium piriforme</name>
    <dbReference type="NCBI Taxonomy" id="1576369"/>
    <lineage>
        <taxon>Bacteria</taxon>
        <taxon>Pseudomonadati</taxon>
        <taxon>Planctomycetota</taxon>
        <taxon>Planctomycetia</taxon>
        <taxon>Planctomycetales</taxon>
        <taxon>Planctomycetaceae</taxon>
        <taxon>Planctomicrobium</taxon>
    </lineage>
</organism>
<dbReference type="CDD" id="cd00093">
    <property type="entry name" value="HTH_XRE"/>
    <property type="match status" value="1"/>
</dbReference>
<sequence>MSRQFQKLTRVVRAKPLTDEEATIAKRKRDAAQAEAPEVIAQFRAKQAALAFAAEIKSAREYQKLTLQQVADAAGMDVSNIAKLENGQRENPTIDTIFRVAGALGKQVELKLVDKAQSRS</sequence>
<dbReference type="RefSeq" id="WP_175517154.1">
    <property type="nucleotide sequence ID" value="NZ_FOQD01000003.1"/>
</dbReference>
<gene>
    <name evidence="2" type="ORF">SAMN05421753_103223</name>
</gene>
<dbReference type="InterPro" id="IPR001387">
    <property type="entry name" value="Cro/C1-type_HTH"/>
</dbReference>
<feature type="domain" description="HTH cro/C1-type" evidence="1">
    <location>
        <begin position="56"/>
        <end position="110"/>
    </location>
</feature>
<reference evidence="3" key="1">
    <citation type="submission" date="2016-10" db="EMBL/GenBank/DDBJ databases">
        <authorList>
            <person name="Varghese N."/>
            <person name="Submissions S."/>
        </authorList>
    </citation>
    <scope>NUCLEOTIDE SEQUENCE [LARGE SCALE GENOMIC DNA]</scope>
    <source>
        <strain evidence="3">DSM 26348</strain>
    </source>
</reference>